<dbReference type="GO" id="GO:0016020">
    <property type="term" value="C:membrane"/>
    <property type="evidence" value="ECO:0000318"/>
    <property type="project" value="GO_Central"/>
</dbReference>
<dbReference type="InParanoid" id="D8R2W6"/>
<feature type="transmembrane region" description="Helical" evidence="7">
    <location>
        <begin position="119"/>
        <end position="141"/>
    </location>
</feature>
<dbReference type="HOGENOM" id="CLU_027994_2_0_1"/>
<keyword evidence="6 7" id="KW-0472">Membrane</keyword>
<evidence type="ECO:0000313" key="9">
    <source>
        <dbReference type="EMBL" id="EFJ33179.1"/>
    </source>
</evidence>
<evidence type="ECO:0000259" key="8">
    <source>
        <dbReference type="Pfam" id="PF01490"/>
    </source>
</evidence>
<feature type="transmembrane region" description="Helical" evidence="7">
    <location>
        <begin position="218"/>
        <end position="236"/>
    </location>
</feature>
<dbReference type="PANTHER" id="PTHR48017">
    <property type="entry name" value="OS05G0424000 PROTEIN-RELATED"/>
    <property type="match status" value="1"/>
</dbReference>
<keyword evidence="4" id="KW-0029">Amino-acid transport</keyword>
<gene>
    <name evidence="9" type="ORF">SELMODRAFT_84370</name>
</gene>
<dbReference type="Gramene" id="EFJ33179">
    <property type="protein sequence ID" value="EFJ33179"/>
    <property type="gene ID" value="SELMODRAFT_84370"/>
</dbReference>
<dbReference type="InterPro" id="IPR013057">
    <property type="entry name" value="AA_transpt_TM"/>
</dbReference>
<evidence type="ECO:0000256" key="6">
    <source>
        <dbReference type="ARBA" id="ARBA00023136"/>
    </source>
</evidence>
<feature type="transmembrane region" description="Helical" evidence="7">
    <location>
        <begin position="333"/>
        <end position="353"/>
    </location>
</feature>
<dbReference type="EMBL" id="GL377571">
    <property type="protein sequence ID" value="EFJ33179.1"/>
    <property type="molecule type" value="Genomic_DNA"/>
</dbReference>
<evidence type="ECO:0000256" key="5">
    <source>
        <dbReference type="ARBA" id="ARBA00022989"/>
    </source>
</evidence>
<accession>D8R2W6</accession>
<reference evidence="9 10" key="1">
    <citation type="journal article" date="2011" name="Science">
        <title>The Selaginella genome identifies genetic changes associated with the evolution of vascular plants.</title>
        <authorList>
            <person name="Banks J.A."/>
            <person name="Nishiyama T."/>
            <person name="Hasebe M."/>
            <person name="Bowman J.L."/>
            <person name="Gribskov M."/>
            <person name="dePamphilis C."/>
            <person name="Albert V.A."/>
            <person name="Aono N."/>
            <person name="Aoyama T."/>
            <person name="Ambrose B.A."/>
            <person name="Ashton N.W."/>
            <person name="Axtell M.J."/>
            <person name="Barker E."/>
            <person name="Barker M.S."/>
            <person name="Bennetzen J.L."/>
            <person name="Bonawitz N.D."/>
            <person name="Chapple C."/>
            <person name="Cheng C."/>
            <person name="Correa L.G."/>
            <person name="Dacre M."/>
            <person name="DeBarry J."/>
            <person name="Dreyer I."/>
            <person name="Elias M."/>
            <person name="Engstrom E.M."/>
            <person name="Estelle M."/>
            <person name="Feng L."/>
            <person name="Finet C."/>
            <person name="Floyd S.K."/>
            <person name="Frommer W.B."/>
            <person name="Fujita T."/>
            <person name="Gramzow L."/>
            <person name="Gutensohn M."/>
            <person name="Harholt J."/>
            <person name="Hattori M."/>
            <person name="Heyl A."/>
            <person name="Hirai T."/>
            <person name="Hiwatashi Y."/>
            <person name="Ishikawa M."/>
            <person name="Iwata M."/>
            <person name="Karol K.G."/>
            <person name="Koehler B."/>
            <person name="Kolukisaoglu U."/>
            <person name="Kubo M."/>
            <person name="Kurata T."/>
            <person name="Lalonde S."/>
            <person name="Li K."/>
            <person name="Li Y."/>
            <person name="Litt A."/>
            <person name="Lyons E."/>
            <person name="Manning G."/>
            <person name="Maruyama T."/>
            <person name="Michael T.P."/>
            <person name="Mikami K."/>
            <person name="Miyazaki S."/>
            <person name="Morinaga S."/>
            <person name="Murata T."/>
            <person name="Mueller-Roeber B."/>
            <person name="Nelson D.R."/>
            <person name="Obara M."/>
            <person name="Oguri Y."/>
            <person name="Olmstead R.G."/>
            <person name="Onodera N."/>
            <person name="Petersen B.L."/>
            <person name="Pils B."/>
            <person name="Prigge M."/>
            <person name="Rensing S.A."/>
            <person name="Riano-Pachon D.M."/>
            <person name="Roberts A.W."/>
            <person name="Sato Y."/>
            <person name="Scheller H.V."/>
            <person name="Schulz B."/>
            <person name="Schulz C."/>
            <person name="Shakirov E.V."/>
            <person name="Shibagaki N."/>
            <person name="Shinohara N."/>
            <person name="Shippen D.E."/>
            <person name="Soerensen I."/>
            <person name="Sotooka R."/>
            <person name="Sugimoto N."/>
            <person name="Sugita M."/>
            <person name="Sumikawa N."/>
            <person name="Tanurdzic M."/>
            <person name="Theissen G."/>
            <person name="Ulvskov P."/>
            <person name="Wakazuki S."/>
            <person name="Weng J.K."/>
            <person name="Willats W.W."/>
            <person name="Wipf D."/>
            <person name="Wolf P.G."/>
            <person name="Yang L."/>
            <person name="Zimmer A.D."/>
            <person name="Zhu Q."/>
            <person name="Mitros T."/>
            <person name="Hellsten U."/>
            <person name="Loque D."/>
            <person name="Otillar R."/>
            <person name="Salamov A."/>
            <person name="Schmutz J."/>
            <person name="Shapiro H."/>
            <person name="Lindquist E."/>
            <person name="Lucas S."/>
            <person name="Rokhsar D."/>
            <person name="Grigoriev I.V."/>
        </authorList>
    </citation>
    <scope>NUCLEOTIDE SEQUENCE [LARGE SCALE GENOMIC DNA]</scope>
</reference>
<protein>
    <recommendedName>
        <fullName evidence="8">Amino acid transporter transmembrane domain-containing protein</fullName>
    </recommendedName>
</protein>
<evidence type="ECO:0000313" key="10">
    <source>
        <dbReference type="Proteomes" id="UP000001514"/>
    </source>
</evidence>
<name>D8R2W6_SELML</name>
<feature type="domain" description="Amino acid transporter transmembrane" evidence="8">
    <location>
        <begin position="25"/>
        <end position="408"/>
    </location>
</feature>
<dbReference type="GO" id="GO:0015171">
    <property type="term" value="F:amino acid transmembrane transporter activity"/>
    <property type="evidence" value="ECO:0000318"/>
    <property type="project" value="GO_Central"/>
</dbReference>
<evidence type="ECO:0000256" key="4">
    <source>
        <dbReference type="ARBA" id="ARBA00022970"/>
    </source>
</evidence>
<feature type="transmembrane region" description="Helical" evidence="7">
    <location>
        <begin position="29"/>
        <end position="52"/>
    </location>
</feature>
<keyword evidence="5 7" id="KW-1133">Transmembrane helix</keyword>
<dbReference type="GO" id="GO:0003333">
    <property type="term" value="P:amino acid transmembrane transport"/>
    <property type="evidence" value="ECO:0000318"/>
    <property type="project" value="GO_Central"/>
</dbReference>
<evidence type="ECO:0000256" key="3">
    <source>
        <dbReference type="ARBA" id="ARBA00022692"/>
    </source>
</evidence>
<feature type="transmembrane region" description="Helical" evidence="7">
    <location>
        <begin position="248"/>
        <end position="272"/>
    </location>
</feature>
<feature type="transmembrane region" description="Helical" evidence="7">
    <location>
        <begin position="153"/>
        <end position="170"/>
    </location>
</feature>
<proteinExistence type="predicted"/>
<evidence type="ECO:0000256" key="2">
    <source>
        <dbReference type="ARBA" id="ARBA00022448"/>
    </source>
</evidence>
<feature type="transmembrane region" description="Helical" evidence="7">
    <location>
        <begin position="64"/>
        <end position="87"/>
    </location>
</feature>
<evidence type="ECO:0000256" key="7">
    <source>
        <dbReference type="SAM" id="Phobius"/>
    </source>
</evidence>
<feature type="transmembrane region" description="Helical" evidence="7">
    <location>
        <begin position="292"/>
        <end position="317"/>
    </location>
</feature>
<feature type="transmembrane region" description="Helical" evidence="7">
    <location>
        <begin position="401"/>
        <end position="427"/>
    </location>
</feature>
<dbReference type="Proteomes" id="UP000001514">
    <property type="component" value="Unassembled WGS sequence"/>
</dbReference>
<evidence type="ECO:0000256" key="1">
    <source>
        <dbReference type="ARBA" id="ARBA00004370"/>
    </source>
</evidence>
<dbReference type="KEGG" id="smo:SELMODRAFT_84370"/>
<keyword evidence="2" id="KW-0813">Transport</keyword>
<keyword evidence="3 7" id="KW-0812">Transmembrane</keyword>
<feature type="transmembrane region" description="Helical" evidence="7">
    <location>
        <begin position="359"/>
        <end position="380"/>
    </location>
</feature>
<sequence length="451" mass="51636">MESFGNRSTRTSAMEDQISRVFLRRGSAFDAWLTATTVQVAQVLLTLPHSFAQMGLASGVVFQLLYGALGCWSCYMTTSLYADYIWILDSQKLRKENHIIQWYEVLEALLGRWWKALGLLFNCMLMLSAATIQLVACGNTVWYINDNLDKRTWTYIFGAICFSTLFIRMARNYHLWMFLGVFMTSYTAWYMTIAALFFEKHQNAVHTGPTSSVEYFTGTTNIIYTFGSHALTLEIIEAMDQPRKFKFVYVYAILYILTLTLPSAISVYWRFGDKMLEHPNALAVFSPSKFKTIAVILMLAHQIIEFAAFIVPVFAMWEKMLGIHHSNNQTIKYFARIPIVLIICLFALMLPFFGSINSVVGSFLSSIAVYILPCVAFMVIRQHEESRENAIEQPPIWIFNSWVGVYCINLGIVLWVAIVGMGFGAWASMYSLFHKVERFGLFSKCFECNKL</sequence>
<dbReference type="AlphaFoldDB" id="D8R2W6"/>
<organism evidence="10">
    <name type="scientific">Selaginella moellendorffii</name>
    <name type="common">Spikemoss</name>
    <dbReference type="NCBI Taxonomy" id="88036"/>
    <lineage>
        <taxon>Eukaryota</taxon>
        <taxon>Viridiplantae</taxon>
        <taxon>Streptophyta</taxon>
        <taxon>Embryophyta</taxon>
        <taxon>Tracheophyta</taxon>
        <taxon>Lycopodiopsida</taxon>
        <taxon>Selaginellales</taxon>
        <taxon>Selaginellaceae</taxon>
        <taxon>Selaginella</taxon>
    </lineage>
</organism>
<dbReference type="Pfam" id="PF01490">
    <property type="entry name" value="Aa_trans"/>
    <property type="match status" value="1"/>
</dbReference>
<dbReference type="eggNOG" id="KOG1303">
    <property type="taxonomic scope" value="Eukaryota"/>
</dbReference>
<dbReference type="STRING" id="88036.D8R2W6"/>
<keyword evidence="10" id="KW-1185">Reference proteome</keyword>
<feature type="transmembrane region" description="Helical" evidence="7">
    <location>
        <begin position="177"/>
        <end position="198"/>
    </location>
</feature>
<comment type="subcellular location">
    <subcellularLocation>
        <location evidence="1">Membrane</location>
    </subcellularLocation>
</comment>